<dbReference type="PANTHER" id="PTHR35089:SF1">
    <property type="entry name" value="CHAPERONE PROTEIN SKP"/>
    <property type="match status" value="1"/>
</dbReference>
<dbReference type="GO" id="GO:0005829">
    <property type="term" value="C:cytosol"/>
    <property type="evidence" value="ECO:0007669"/>
    <property type="project" value="TreeGrafter"/>
</dbReference>
<evidence type="ECO:0000256" key="1">
    <source>
        <dbReference type="ARBA" id="ARBA00009091"/>
    </source>
</evidence>
<dbReference type="AlphaFoldDB" id="A0A3E1P6U3"/>
<keyword evidence="3" id="KW-0175">Coiled coil</keyword>
<sequence>MKKLSLMIALVLGTALMASAQRYCVIDTKYILDNIPEYKEAQSKLDAVAEQWQKEIDAKFLEVDKMYKSYQAEQVMLTDELKHKREEEIVAREKEAKDLQKKRFGYEGDLFKKREELVKPIQDRIYNAVQKLAAQRMYDFVLDKAGGVTVIFSDTKLDKSDDILNALGVKK</sequence>
<feature type="coiled-coil region" evidence="3">
    <location>
        <begin position="67"/>
        <end position="102"/>
    </location>
</feature>
<evidence type="ECO:0000256" key="4">
    <source>
        <dbReference type="SAM" id="SignalP"/>
    </source>
</evidence>
<dbReference type="InterPro" id="IPR024930">
    <property type="entry name" value="Skp_dom_sf"/>
</dbReference>
<dbReference type="Gene3D" id="3.30.910.20">
    <property type="entry name" value="Skp domain"/>
    <property type="match status" value="1"/>
</dbReference>
<dbReference type="GO" id="GO:0051082">
    <property type="term" value="F:unfolded protein binding"/>
    <property type="evidence" value="ECO:0007669"/>
    <property type="project" value="InterPro"/>
</dbReference>
<dbReference type="PANTHER" id="PTHR35089">
    <property type="entry name" value="CHAPERONE PROTEIN SKP"/>
    <property type="match status" value="1"/>
</dbReference>
<dbReference type="SMART" id="SM00935">
    <property type="entry name" value="OmpH"/>
    <property type="match status" value="1"/>
</dbReference>
<dbReference type="OrthoDB" id="9788552at2"/>
<evidence type="ECO:0000313" key="5">
    <source>
        <dbReference type="EMBL" id="RFM35820.1"/>
    </source>
</evidence>
<dbReference type="GO" id="GO:0050821">
    <property type="term" value="P:protein stabilization"/>
    <property type="evidence" value="ECO:0007669"/>
    <property type="project" value="TreeGrafter"/>
</dbReference>
<dbReference type="InterPro" id="IPR005632">
    <property type="entry name" value="Chaperone_Skp"/>
</dbReference>
<accession>A0A3E1P6U3</accession>
<dbReference type="RefSeq" id="WP_116853302.1">
    <property type="nucleotide sequence ID" value="NZ_QTJV01000002.1"/>
</dbReference>
<organism evidence="5 6">
    <name type="scientific">Chitinophaga silvisoli</name>
    <dbReference type="NCBI Taxonomy" id="2291814"/>
    <lineage>
        <taxon>Bacteria</taxon>
        <taxon>Pseudomonadati</taxon>
        <taxon>Bacteroidota</taxon>
        <taxon>Chitinophagia</taxon>
        <taxon>Chitinophagales</taxon>
        <taxon>Chitinophagaceae</taxon>
        <taxon>Chitinophaga</taxon>
    </lineage>
</organism>
<feature type="chain" id="PRO_5017748673" evidence="4">
    <location>
        <begin position="21"/>
        <end position="171"/>
    </location>
</feature>
<keyword evidence="6" id="KW-1185">Reference proteome</keyword>
<reference evidence="5 6" key="1">
    <citation type="submission" date="2018-08" db="EMBL/GenBank/DDBJ databases">
        <title>Chitinophaga sp. K20C18050901, a novel bacterium isolated from forest soil.</title>
        <authorList>
            <person name="Wang C."/>
        </authorList>
    </citation>
    <scope>NUCLEOTIDE SEQUENCE [LARGE SCALE GENOMIC DNA]</scope>
    <source>
        <strain evidence="5 6">K20C18050901</strain>
    </source>
</reference>
<comment type="similarity">
    <text evidence="1">Belongs to the Skp family.</text>
</comment>
<comment type="caution">
    <text evidence="5">The sequence shown here is derived from an EMBL/GenBank/DDBJ whole genome shotgun (WGS) entry which is preliminary data.</text>
</comment>
<name>A0A3E1P6U3_9BACT</name>
<evidence type="ECO:0000256" key="3">
    <source>
        <dbReference type="SAM" id="Coils"/>
    </source>
</evidence>
<protein>
    <submittedName>
        <fullName evidence="5">OmpH family outer membrane protein</fullName>
    </submittedName>
</protein>
<dbReference type="Pfam" id="PF03938">
    <property type="entry name" value="OmpH"/>
    <property type="match status" value="1"/>
</dbReference>
<proteinExistence type="inferred from homology"/>
<evidence type="ECO:0000256" key="2">
    <source>
        <dbReference type="ARBA" id="ARBA00022729"/>
    </source>
</evidence>
<dbReference type="SUPFAM" id="SSF111384">
    <property type="entry name" value="OmpH-like"/>
    <property type="match status" value="1"/>
</dbReference>
<feature type="signal peptide" evidence="4">
    <location>
        <begin position="1"/>
        <end position="20"/>
    </location>
</feature>
<keyword evidence="2 4" id="KW-0732">Signal</keyword>
<dbReference type="EMBL" id="QTJV01000002">
    <property type="protein sequence ID" value="RFM35820.1"/>
    <property type="molecule type" value="Genomic_DNA"/>
</dbReference>
<gene>
    <name evidence="5" type="ORF">DXN04_10665</name>
</gene>
<dbReference type="Proteomes" id="UP000261174">
    <property type="component" value="Unassembled WGS sequence"/>
</dbReference>
<evidence type="ECO:0000313" key="6">
    <source>
        <dbReference type="Proteomes" id="UP000261174"/>
    </source>
</evidence>